<dbReference type="Proteomes" id="UP000639396">
    <property type="component" value="Unassembled WGS sequence"/>
</dbReference>
<keyword evidence="2" id="KW-1185">Reference proteome</keyword>
<accession>A0A927CAL2</accession>
<protein>
    <submittedName>
        <fullName evidence="1">Uncharacterized protein</fullName>
    </submittedName>
</protein>
<gene>
    <name evidence="1" type="ORF">IDH45_10310</name>
</gene>
<dbReference type="EMBL" id="JACXJA010000010">
    <property type="protein sequence ID" value="MBD2862375.1"/>
    <property type="molecule type" value="Genomic_DNA"/>
</dbReference>
<dbReference type="RefSeq" id="WP_190927184.1">
    <property type="nucleotide sequence ID" value="NZ_JACXJA010000010.1"/>
</dbReference>
<name>A0A927CAL2_9BACL</name>
<evidence type="ECO:0000313" key="2">
    <source>
        <dbReference type="Proteomes" id="UP000639396"/>
    </source>
</evidence>
<dbReference type="AlphaFoldDB" id="A0A927CAL2"/>
<proteinExistence type="predicted"/>
<organism evidence="1 2">
    <name type="scientific">Paenibacillus oceani</name>
    <dbReference type="NCBI Taxonomy" id="2772510"/>
    <lineage>
        <taxon>Bacteria</taxon>
        <taxon>Bacillati</taxon>
        <taxon>Bacillota</taxon>
        <taxon>Bacilli</taxon>
        <taxon>Bacillales</taxon>
        <taxon>Paenibacillaceae</taxon>
        <taxon>Paenibacillus</taxon>
    </lineage>
</organism>
<comment type="caution">
    <text evidence="1">The sequence shown here is derived from an EMBL/GenBank/DDBJ whole genome shotgun (WGS) entry which is preliminary data.</text>
</comment>
<reference evidence="1" key="1">
    <citation type="submission" date="2020-09" db="EMBL/GenBank/DDBJ databases">
        <title>A novel bacterium of genus Paenibacillus, isolated from South China Sea.</title>
        <authorList>
            <person name="Huang H."/>
            <person name="Mo K."/>
            <person name="Hu Y."/>
        </authorList>
    </citation>
    <scope>NUCLEOTIDE SEQUENCE</scope>
    <source>
        <strain evidence="1">IB182363</strain>
    </source>
</reference>
<sequence length="137" mass="14529">MYGIVDGTCIGNTIQQLSPGFAGAKPNYNVYGIAVTRLHGSTCVPDPNLTIGRPSAFNHVKGATTWKSLDTHGGRNIRFIGNVTRGSYIAIGIDEGGSNDTNGKAPPRNIVCIGNELILEPSDQRPLPPSARAERTI</sequence>
<evidence type="ECO:0000313" key="1">
    <source>
        <dbReference type="EMBL" id="MBD2862375.1"/>
    </source>
</evidence>